<keyword evidence="8" id="KW-1185">Reference proteome</keyword>
<evidence type="ECO:0000313" key="8">
    <source>
        <dbReference type="Proteomes" id="UP000503336"/>
    </source>
</evidence>
<dbReference type="InterPro" id="IPR050714">
    <property type="entry name" value="Cobalamin_biosynth_MTase"/>
</dbReference>
<evidence type="ECO:0000256" key="1">
    <source>
        <dbReference type="ARBA" id="ARBA00004953"/>
    </source>
</evidence>
<comment type="pathway">
    <text evidence="1">Cofactor biosynthesis; adenosylcobalamin biosynthesis.</text>
</comment>
<dbReference type="SUPFAM" id="SSF53790">
    <property type="entry name" value="Tetrapyrrole methylase"/>
    <property type="match status" value="1"/>
</dbReference>
<dbReference type="InterPro" id="IPR014777">
    <property type="entry name" value="4pyrrole_Mease_sub1"/>
</dbReference>
<dbReference type="Pfam" id="PF00590">
    <property type="entry name" value="TP_methylase"/>
    <property type="match status" value="1"/>
</dbReference>
<dbReference type="GO" id="GO:0032259">
    <property type="term" value="P:methylation"/>
    <property type="evidence" value="ECO:0007669"/>
    <property type="project" value="UniProtKB-KW"/>
</dbReference>
<keyword evidence="5" id="KW-0949">S-adenosyl-L-methionine</keyword>
<dbReference type="InterPro" id="IPR035996">
    <property type="entry name" value="4pyrrol_Methylase_sf"/>
</dbReference>
<dbReference type="PANTHER" id="PTHR43182">
    <property type="entry name" value="COBALT-PRECORRIN-6B C(15)-METHYLTRANSFERASE (DECARBOXYLATING)"/>
    <property type="match status" value="1"/>
</dbReference>
<evidence type="ECO:0000256" key="3">
    <source>
        <dbReference type="ARBA" id="ARBA00022603"/>
    </source>
</evidence>
<evidence type="ECO:0000313" key="7">
    <source>
        <dbReference type="EMBL" id="QIE54726.1"/>
    </source>
</evidence>
<dbReference type="InterPro" id="IPR012818">
    <property type="entry name" value="CbiE"/>
</dbReference>
<dbReference type="RefSeq" id="WP_165095451.1">
    <property type="nucleotide sequence ID" value="NZ_CP049056.1"/>
</dbReference>
<evidence type="ECO:0000256" key="5">
    <source>
        <dbReference type="ARBA" id="ARBA00022691"/>
    </source>
</evidence>
<protein>
    <submittedName>
        <fullName evidence="7">Precorrin-6y C5,15-methyltransferase (Decarboxylating) subunit CbiE</fullName>
    </submittedName>
</protein>
<organism evidence="7 8">
    <name type="scientific">Pikeienuella piscinae</name>
    <dbReference type="NCBI Taxonomy" id="2748098"/>
    <lineage>
        <taxon>Bacteria</taxon>
        <taxon>Pseudomonadati</taxon>
        <taxon>Pseudomonadota</taxon>
        <taxon>Alphaproteobacteria</taxon>
        <taxon>Rhodobacterales</taxon>
        <taxon>Paracoccaceae</taxon>
        <taxon>Pikeienuella</taxon>
    </lineage>
</organism>
<dbReference type="NCBIfam" id="TIGR02467">
    <property type="entry name" value="CbiE"/>
    <property type="match status" value="1"/>
</dbReference>
<dbReference type="UniPathway" id="UPA00148"/>
<dbReference type="EMBL" id="CP049056">
    <property type="protein sequence ID" value="QIE54726.1"/>
    <property type="molecule type" value="Genomic_DNA"/>
</dbReference>
<dbReference type="GO" id="GO:0008276">
    <property type="term" value="F:protein methyltransferase activity"/>
    <property type="evidence" value="ECO:0007669"/>
    <property type="project" value="InterPro"/>
</dbReference>
<proteinExistence type="predicted"/>
<keyword evidence="3 7" id="KW-0489">Methyltransferase</keyword>
<dbReference type="InterPro" id="IPR000878">
    <property type="entry name" value="4pyrrol_Mease"/>
</dbReference>
<dbReference type="PANTHER" id="PTHR43182:SF1">
    <property type="entry name" value="COBALT-PRECORRIN-7 C(5)-METHYLTRANSFERASE"/>
    <property type="match status" value="1"/>
</dbReference>
<dbReference type="KEGG" id="hdh:G5B40_04280"/>
<dbReference type="AlphaFoldDB" id="A0A7L5BWV3"/>
<accession>A0A7L5BWV3</accession>
<sequence>MTTPWLDVIGIGEAGLEGLSAEARAKLRAAKVVMGGERFPELPPEISARRLPWPSPFAAMVAAIRAERGRRLVLLVTGDPLWYSVGARLLRAIPGEEIRFHPQLSAFQFAAARMRWSLADVETLSIHRRPAETAIRYFAPGARLLLLAEGAETPPTVARLLTERGYGPSRLTVLGALGGAAETRIDGIAESWSAPCPDFLTLAVECRAEDGATLEAGASSDAALAGLAPAPAPARAAALAALWPRRGAALWAIGPGAGAIAIDWMRAARDAEAATTGPDDLPEIAARLGAPRLRRVGSVTAAREAFPRPAAVFLGAPDDATLEDCLRALPPQGRLLAEARDAAAARRLVAMQARRGGALERITTSRPAPGGGWAETPAIVHWRLIR</sequence>
<dbReference type="Gene3D" id="3.40.1010.10">
    <property type="entry name" value="Cobalt-precorrin-4 Transmethylase, Domain 1"/>
    <property type="match status" value="1"/>
</dbReference>
<keyword evidence="4 7" id="KW-0808">Transferase</keyword>
<reference evidence="7 8" key="1">
    <citation type="submission" date="2020-02" db="EMBL/GenBank/DDBJ databases">
        <title>complete genome sequence of Rhodobacteraceae bacterium.</title>
        <authorList>
            <person name="Park J."/>
            <person name="Kim Y.-S."/>
            <person name="Kim K.-H."/>
        </authorList>
    </citation>
    <scope>NUCLEOTIDE SEQUENCE [LARGE SCALE GENOMIC DNA]</scope>
    <source>
        <strain evidence="7 8">RR4-56</strain>
    </source>
</reference>
<dbReference type="Gene3D" id="3.40.50.150">
    <property type="entry name" value="Vaccinia Virus protein VP39"/>
    <property type="match status" value="1"/>
</dbReference>
<name>A0A7L5BWV3_9RHOB</name>
<dbReference type="InterPro" id="IPR029063">
    <property type="entry name" value="SAM-dependent_MTases_sf"/>
</dbReference>
<feature type="domain" description="Tetrapyrrole methylase" evidence="6">
    <location>
        <begin position="8"/>
        <end position="183"/>
    </location>
</feature>
<gene>
    <name evidence="7" type="primary">cbiE</name>
    <name evidence="7" type="ORF">G5B40_04280</name>
</gene>
<dbReference type="CDD" id="cd11644">
    <property type="entry name" value="Precorrin-6Y-MT"/>
    <property type="match status" value="1"/>
</dbReference>
<dbReference type="GO" id="GO:0009236">
    <property type="term" value="P:cobalamin biosynthetic process"/>
    <property type="evidence" value="ECO:0007669"/>
    <property type="project" value="UniProtKB-UniPathway"/>
</dbReference>
<evidence type="ECO:0000259" key="6">
    <source>
        <dbReference type="Pfam" id="PF00590"/>
    </source>
</evidence>
<evidence type="ECO:0000256" key="2">
    <source>
        <dbReference type="ARBA" id="ARBA00022573"/>
    </source>
</evidence>
<evidence type="ECO:0000256" key="4">
    <source>
        <dbReference type="ARBA" id="ARBA00022679"/>
    </source>
</evidence>
<keyword evidence="2" id="KW-0169">Cobalamin biosynthesis</keyword>
<dbReference type="Proteomes" id="UP000503336">
    <property type="component" value="Chromosome"/>
</dbReference>